<dbReference type="FunFam" id="1.20.1310.10:FF:000001">
    <property type="entry name" value="Cullin 3"/>
    <property type="match status" value="1"/>
</dbReference>
<dbReference type="GO" id="GO:0031625">
    <property type="term" value="F:ubiquitin protein ligase binding"/>
    <property type="evidence" value="ECO:0007669"/>
    <property type="project" value="InterPro"/>
</dbReference>
<feature type="domain" description="Cullin N-terminal" evidence="3">
    <location>
        <begin position="94"/>
        <end position="384"/>
    </location>
</feature>
<evidence type="ECO:0000313" key="4">
    <source>
        <dbReference type="EMBL" id="CAF4932740.1"/>
    </source>
</evidence>
<organism evidence="4 5">
    <name type="scientific">Rotaria socialis</name>
    <dbReference type="NCBI Taxonomy" id="392032"/>
    <lineage>
        <taxon>Eukaryota</taxon>
        <taxon>Metazoa</taxon>
        <taxon>Spiralia</taxon>
        <taxon>Gnathifera</taxon>
        <taxon>Rotifera</taxon>
        <taxon>Eurotatoria</taxon>
        <taxon>Bdelloidea</taxon>
        <taxon>Philodinida</taxon>
        <taxon>Philodinidae</taxon>
        <taxon>Rotaria</taxon>
    </lineage>
</organism>
<name>A0A821WYR3_9BILA</name>
<accession>A0A821WYR3</accession>
<dbReference type="Pfam" id="PF00888">
    <property type="entry name" value="Cullin"/>
    <property type="match status" value="1"/>
</dbReference>
<comment type="caution">
    <text evidence="4">The sequence shown here is derived from an EMBL/GenBank/DDBJ whole genome shotgun (WGS) entry which is preliminary data.</text>
</comment>
<evidence type="ECO:0000313" key="5">
    <source>
        <dbReference type="Proteomes" id="UP000663848"/>
    </source>
</evidence>
<reference evidence="4" key="1">
    <citation type="submission" date="2021-02" db="EMBL/GenBank/DDBJ databases">
        <authorList>
            <person name="Nowell W R."/>
        </authorList>
    </citation>
    <scope>NUCLEOTIDE SEQUENCE</scope>
</reference>
<dbReference type="SUPFAM" id="SSF74788">
    <property type="entry name" value="Cullin repeat-like"/>
    <property type="match status" value="1"/>
</dbReference>
<comment type="similarity">
    <text evidence="1">Belongs to the cullin family.</text>
</comment>
<feature type="compositionally biased region" description="Basic and acidic residues" evidence="2">
    <location>
        <begin position="43"/>
        <end position="54"/>
    </location>
</feature>
<feature type="region of interest" description="Disordered" evidence="2">
    <location>
        <begin position="1"/>
        <end position="62"/>
    </location>
</feature>
<gene>
    <name evidence="4" type="ORF">QYT958_LOCUS32142</name>
</gene>
<proteinExistence type="inferred from homology"/>
<evidence type="ECO:0000259" key="3">
    <source>
        <dbReference type="Pfam" id="PF00888"/>
    </source>
</evidence>
<dbReference type="InterPro" id="IPR016159">
    <property type="entry name" value="Cullin_repeat-like_dom_sf"/>
</dbReference>
<dbReference type="Gene3D" id="1.20.1310.10">
    <property type="entry name" value="Cullin Repeats"/>
    <property type="match status" value="2"/>
</dbReference>
<dbReference type="EMBL" id="CAJOBR010020775">
    <property type="protein sequence ID" value="CAF4932740.1"/>
    <property type="molecule type" value="Genomic_DNA"/>
</dbReference>
<dbReference type="InterPro" id="IPR045093">
    <property type="entry name" value="Cullin"/>
</dbReference>
<dbReference type="AlphaFoldDB" id="A0A821WYR3"/>
<evidence type="ECO:0000256" key="2">
    <source>
        <dbReference type="SAM" id="MobiDB-lite"/>
    </source>
</evidence>
<dbReference type="GO" id="GO:0006511">
    <property type="term" value="P:ubiquitin-dependent protein catabolic process"/>
    <property type="evidence" value="ECO:0007669"/>
    <property type="project" value="InterPro"/>
</dbReference>
<dbReference type="InterPro" id="IPR001373">
    <property type="entry name" value="Cullin_N"/>
</dbReference>
<dbReference type="Proteomes" id="UP000663848">
    <property type="component" value="Unassembled WGS sequence"/>
</dbReference>
<protein>
    <recommendedName>
        <fullName evidence="3">Cullin N-terminal domain-containing protein</fullName>
    </recommendedName>
</protein>
<sequence>MSKTSDKNSSIRLKRDHPNSSLDEPISSTKSPSPPIKKLKNQHTTDRMDKDTRNRYPNGSSSAFISSNTTKKLIIKNLKISSLVLPADYFDKIWPLLKEALAAILNGTTSPTNEEQLYRHIDHLCTTSTSDTSTSPPSLLYDNLRKVLDEHIQTFVPTLLNDANDTNDYLRTLNSIWNDHIIRSSLIRQLFIVLDRTYVLHAAVQSIWELNQDLFRRYVMQNTTISNRCINGLLKLIEQERRGETIDRTLIKNLIRMLIDLHLYRKDFEPPFLKSTEELYRNEGRQLIQTLETSQYLIQVERRLREEQTRLTHYIDQSTKVQLIHIVENNLITLHIKDILAKGFDILVNENRFTSVALIYDLFFRIGQIGINDLREAFANYIKVRKIQESRLLINT</sequence>
<evidence type="ECO:0000256" key="1">
    <source>
        <dbReference type="ARBA" id="ARBA00006019"/>
    </source>
</evidence>
<dbReference type="PANTHER" id="PTHR11932">
    <property type="entry name" value="CULLIN"/>
    <property type="match status" value="1"/>
</dbReference>